<keyword evidence="5" id="KW-0969">Cilium</keyword>
<evidence type="ECO:0000256" key="2">
    <source>
        <dbReference type="ARBA" id="ARBA00007703"/>
    </source>
</evidence>
<dbReference type="Proteomes" id="UP000783934">
    <property type="component" value="Unassembled WGS sequence"/>
</dbReference>
<gene>
    <name evidence="6" type="ORF">GGR41_002233</name>
    <name evidence="5" type="ORF">K8U84_08655</name>
</gene>
<dbReference type="EMBL" id="DYTQ01000098">
    <property type="protein sequence ID" value="HJH24607.1"/>
    <property type="molecule type" value="Genomic_DNA"/>
</dbReference>
<dbReference type="SUPFAM" id="SSF140566">
    <property type="entry name" value="FlgN-like"/>
    <property type="match status" value="1"/>
</dbReference>
<proteinExistence type="inferred from homology"/>
<evidence type="ECO:0000313" key="5">
    <source>
        <dbReference type="EMBL" id="HJH24607.1"/>
    </source>
</evidence>
<accession>A0A9D3ABA7</accession>
<dbReference type="InterPro" id="IPR007809">
    <property type="entry name" value="FlgN-like"/>
</dbReference>
<dbReference type="AlphaFoldDB" id="A0A9D3ABA7"/>
<evidence type="ECO:0000313" key="8">
    <source>
        <dbReference type="Proteomes" id="UP000783934"/>
    </source>
</evidence>
<dbReference type="Proteomes" id="UP000700248">
    <property type="component" value="Unassembled WGS sequence"/>
</dbReference>
<reference evidence="5" key="2">
    <citation type="journal article" date="2021" name="PeerJ">
        <title>Extensive microbial diversity within the chicken gut microbiome revealed by metagenomics and culture.</title>
        <authorList>
            <person name="Gilroy R."/>
            <person name="Ravi A."/>
            <person name="Getino M."/>
            <person name="Pursley I."/>
            <person name="Horton D.L."/>
            <person name="Alikhan N.F."/>
            <person name="Baker D."/>
            <person name="Gharbi K."/>
            <person name="Hall N."/>
            <person name="Watson M."/>
            <person name="Adriaenssens E.M."/>
            <person name="Foster-Nyarko E."/>
            <person name="Jarju S."/>
            <person name="Secka A."/>
            <person name="Antonio M."/>
            <person name="Oren A."/>
            <person name="Chaudhuri R.R."/>
            <person name="La Ragione R."/>
            <person name="Hildebrand F."/>
            <person name="Pallen M.J."/>
        </authorList>
    </citation>
    <scope>NUCLEOTIDE SEQUENCE</scope>
    <source>
        <strain evidence="5">CHK175-13533</strain>
    </source>
</reference>
<dbReference type="Gene3D" id="1.20.58.300">
    <property type="entry name" value="FlgN-like"/>
    <property type="match status" value="1"/>
</dbReference>
<evidence type="ECO:0000256" key="3">
    <source>
        <dbReference type="ARBA" id="ARBA00022795"/>
    </source>
</evidence>
<dbReference type="EMBL" id="JAATIZ010000004">
    <property type="protein sequence ID" value="NJB65978.1"/>
    <property type="molecule type" value="Genomic_DNA"/>
</dbReference>
<sequence>MTSSALLTLIQSELELIEHFIFTLEKEHETLLSSYSNDELFDLTEIKNQYAERLDNAAQQREQLLQQLNLPAGRPGLLEARLLDPALAKAVDTLLALAEQAKTLNEKNGVLIQAYLNYTTEALSAFGQAATSPNQDVYDAQGKKQTGLAARRGYIQA</sequence>
<evidence type="ECO:0000256" key="4">
    <source>
        <dbReference type="SAM" id="Coils"/>
    </source>
</evidence>
<comment type="similarity">
    <text evidence="2">Belongs to the FlgN family.</text>
</comment>
<keyword evidence="4" id="KW-0175">Coiled coil</keyword>
<keyword evidence="5" id="KW-0966">Cell projection</keyword>
<evidence type="ECO:0000256" key="1">
    <source>
        <dbReference type="ARBA" id="ARBA00002397"/>
    </source>
</evidence>
<dbReference type="GO" id="GO:0044780">
    <property type="term" value="P:bacterial-type flagellum assembly"/>
    <property type="evidence" value="ECO:0007669"/>
    <property type="project" value="InterPro"/>
</dbReference>
<feature type="coiled-coil region" evidence="4">
    <location>
        <begin position="47"/>
        <end position="107"/>
    </location>
</feature>
<dbReference type="RefSeq" id="WP_167661889.1">
    <property type="nucleotide sequence ID" value="NZ_BMCQ01000005.1"/>
</dbReference>
<comment type="function">
    <text evidence="1">Required for the efficient initiation of filament assembly.</text>
</comment>
<reference evidence="5" key="3">
    <citation type="submission" date="2021-09" db="EMBL/GenBank/DDBJ databases">
        <authorList>
            <person name="Gilroy R."/>
        </authorList>
    </citation>
    <scope>NUCLEOTIDE SEQUENCE</scope>
    <source>
        <strain evidence="5">CHK175-13533</strain>
    </source>
</reference>
<protein>
    <submittedName>
        <fullName evidence="6">Flagellar biosynthesis/type III secretory pathway chaperone</fullName>
    </submittedName>
    <submittedName>
        <fullName evidence="5">Flagellar protein FlgN</fullName>
    </submittedName>
</protein>
<comment type="caution">
    <text evidence="5">The sequence shown here is derived from an EMBL/GenBank/DDBJ whole genome shotgun (WGS) entry which is preliminary data.</text>
</comment>
<dbReference type="Pfam" id="PF05130">
    <property type="entry name" value="FlgN"/>
    <property type="match status" value="1"/>
</dbReference>
<keyword evidence="5" id="KW-0282">Flagellum</keyword>
<dbReference type="InterPro" id="IPR036679">
    <property type="entry name" value="FlgN-like_sf"/>
</dbReference>
<keyword evidence="3" id="KW-1005">Bacterial flagellum biogenesis</keyword>
<keyword evidence="8" id="KW-1185">Reference proteome</keyword>
<evidence type="ECO:0000313" key="7">
    <source>
        <dbReference type="Proteomes" id="UP000700248"/>
    </source>
</evidence>
<organism evidence="5 7">
    <name type="scientific">Paenalcaligenes hominis</name>
    <dbReference type="NCBI Taxonomy" id="643674"/>
    <lineage>
        <taxon>Bacteria</taxon>
        <taxon>Pseudomonadati</taxon>
        <taxon>Pseudomonadota</taxon>
        <taxon>Betaproteobacteria</taxon>
        <taxon>Burkholderiales</taxon>
        <taxon>Alcaligenaceae</taxon>
        <taxon>Paenalcaligenes</taxon>
    </lineage>
</organism>
<reference evidence="6 8" key="1">
    <citation type="submission" date="2020-03" db="EMBL/GenBank/DDBJ databases">
        <title>Genomic Encyclopedia of Type Strains, Phase IV (KMG-IV): sequencing the most valuable type-strain genomes for metagenomic binning, comparative biology and taxonomic classification.</title>
        <authorList>
            <person name="Goeker M."/>
        </authorList>
    </citation>
    <scope>NUCLEOTIDE SEQUENCE [LARGE SCALE GENOMIC DNA]</scope>
    <source>
        <strain evidence="6 8">DSM 26613</strain>
    </source>
</reference>
<name>A0A9D3ABA7_9BURK</name>
<evidence type="ECO:0000313" key="6">
    <source>
        <dbReference type="EMBL" id="NJB65978.1"/>
    </source>
</evidence>